<evidence type="ECO:0000313" key="2">
    <source>
        <dbReference type="Proteomes" id="UP000824120"/>
    </source>
</evidence>
<organism evidence="1 2">
    <name type="scientific">Solanum commersonii</name>
    <name type="common">Commerson's wild potato</name>
    <name type="synonym">Commerson's nightshade</name>
    <dbReference type="NCBI Taxonomy" id="4109"/>
    <lineage>
        <taxon>Eukaryota</taxon>
        <taxon>Viridiplantae</taxon>
        <taxon>Streptophyta</taxon>
        <taxon>Embryophyta</taxon>
        <taxon>Tracheophyta</taxon>
        <taxon>Spermatophyta</taxon>
        <taxon>Magnoliopsida</taxon>
        <taxon>eudicotyledons</taxon>
        <taxon>Gunneridae</taxon>
        <taxon>Pentapetalae</taxon>
        <taxon>asterids</taxon>
        <taxon>lamiids</taxon>
        <taxon>Solanales</taxon>
        <taxon>Solanaceae</taxon>
        <taxon>Solanoideae</taxon>
        <taxon>Solaneae</taxon>
        <taxon>Solanum</taxon>
    </lineage>
</organism>
<dbReference type="Proteomes" id="UP000824120">
    <property type="component" value="Chromosome 3"/>
</dbReference>
<sequence>MCASGKRRLPTAGNINQGLHSSAVECVHWLGDTCVGQWKVKSAKACRHLMWYVRIGKETSTKGRQHQPRPARISSGMCASVGRACTYQLEDIGCGLRASAKRRRPMTSSISQGLHISDVACSISQGLHASDVACALRASDVGPQQAILVMDYLHRPWPMHITQPTSAVNCPHRSWLCTSLSHRHAWPAHITLGLQTTELTLDVAYPHRFWPTHNDLAWLHRSCPAQFGQSTSDVAFPHHPWLALVRRVTSHAATLVDV</sequence>
<accession>A0A9J5ZRQ7</accession>
<keyword evidence="2" id="KW-1185">Reference proteome</keyword>
<proteinExistence type="predicted"/>
<name>A0A9J5ZRQ7_SOLCO</name>
<reference evidence="1 2" key="1">
    <citation type="submission" date="2020-09" db="EMBL/GenBank/DDBJ databases">
        <title>De no assembly of potato wild relative species, Solanum commersonii.</title>
        <authorList>
            <person name="Cho K."/>
        </authorList>
    </citation>
    <scope>NUCLEOTIDE SEQUENCE [LARGE SCALE GENOMIC DNA]</scope>
    <source>
        <strain evidence="1">LZ3.2</strain>
        <tissue evidence="1">Leaf</tissue>
    </source>
</reference>
<comment type="caution">
    <text evidence="1">The sequence shown here is derived from an EMBL/GenBank/DDBJ whole genome shotgun (WGS) entry which is preliminary data.</text>
</comment>
<dbReference type="EMBL" id="JACXVP010000003">
    <property type="protein sequence ID" value="KAG5614864.1"/>
    <property type="molecule type" value="Genomic_DNA"/>
</dbReference>
<protein>
    <submittedName>
        <fullName evidence="1">Uncharacterized protein</fullName>
    </submittedName>
</protein>
<evidence type="ECO:0000313" key="1">
    <source>
        <dbReference type="EMBL" id="KAG5614864.1"/>
    </source>
</evidence>
<gene>
    <name evidence="1" type="ORF">H5410_014688</name>
</gene>
<dbReference type="AlphaFoldDB" id="A0A9J5ZRQ7"/>